<dbReference type="Pfam" id="PF00651">
    <property type="entry name" value="BTB"/>
    <property type="match status" value="1"/>
</dbReference>
<dbReference type="InterPro" id="IPR011333">
    <property type="entry name" value="SKP1/BTB/POZ_sf"/>
</dbReference>
<dbReference type="SMART" id="SM00875">
    <property type="entry name" value="BACK"/>
    <property type="match status" value="1"/>
</dbReference>
<organism evidence="4 5">
    <name type="scientific">Labrus bergylta</name>
    <name type="common">ballan wrasse</name>
    <dbReference type="NCBI Taxonomy" id="56723"/>
    <lineage>
        <taxon>Eukaryota</taxon>
        <taxon>Metazoa</taxon>
        <taxon>Chordata</taxon>
        <taxon>Craniata</taxon>
        <taxon>Vertebrata</taxon>
        <taxon>Euteleostomi</taxon>
        <taxon>Actinopterygii</taxon>
        <taxon>Neopterygii</taxon>
        <taxon>Teleostei</taxon>
        <taxon>Neoteleostei</taxon>
        <taxon>Acanthomorphata</taxon>
        <taxon>Eupercaria</taxon>
        <taxon>Labriformes</taxon>
        <taxon>Labridae</taxon>
        <taxon>Labrus</taxon>
    </lineage>
</organism>
<dbReference type="PROSITE" id="PS50097">
    <property type="entry name" value="BTB"/>
    <property type="match status" value="1"/>
</dbReference>
<accession>A0A3Q3DZ47</accession>
<reference evidence="4" key="2">
    <citation type="submission" date="2025-09" db="UniProtKB">
        <authorList>
            <consortium name="Ensembl"/>
        </authorList>
    </citation>
    <scope>IDENTIFICATION</scope>
</reference>
<evidence type="ECO:0000313" key="4">
    <source>
        <dbReference type="Ensembl" id="ENSLBEP00000000070.1"/>
    </source>
</evidence>
<feature type="domain" description="BTB" evidence="3">
    <location>
        <begin position="261"/>
        <end position="321"/>
    </location>
</feature>
<proteinExistence type="predicted"/>
<name>A0A3Q3DZ47_9LABR</name>
<dbReference type="InterPro" id="IPR000210">
    <property type="entry name" value="BTB/POZ_dom"/>
</dbReference>
<evidence type="ECO:0000256" key="2">
    <source>
        <dbReference type="ARBA" id="ARBA00022737"/>
    </source>
</evidence>
<dbReference type="Gene3D" id="3.30.710.10">
    <property type="entry name" value="Potassium Channel Kv1.1, Chain A"/>
    <property type="match status" value="1"/>
</dbReference>
<keyword evidence="2" id="KW-0677">Repeat</keyword>
<dbReference type="SUPFAM" id="SSF54695">
    <property type="entry name" value="POZ domain"/>
    <property type="match status" value="1"/>
</dbReference>
<dbReference type="PANTHER" id="PTHR24412:SF10">
    <property type="entry name" value="KELCH-LIKE PROTEIN 29"/>
    <property type="match status" value="1"/>
</dbReference>
<protein>
    <submittedName>
        <fullName evidence="4">Kelch-like family member 29</fullName>
    </submittedName>
</protein>
<evidence type="ECO:0000313" key="5">
    <source>
        <dbReference type="Proteomes" id="UP000261660"/>
    </source>
</evidence>
<dbReference type="Proteomes" id="UP000261660">
    <property type="component" value="Unplaced"/>
</dbReference>
<dbReference type="Ensembl" id="ENSLBET00000000072.1">
    <property type="protein sequence ID" value="ENSLBEP00000000070.1"/>
    <property type="gene ID" value="ENSLBEG00000000031.1"/>
</dbReference>
<evidence type="ECO:0000259" key="3">
    <source>
        <dbReference type="PROSITE" id="PS50097"/>
    </source>
</evidence>
<dbReference type="AlphaFoldDB" id="A0A3Q3DZ47"/>
<evidence type="ECO:0000256" key="1">
    <source>
        <dbReference type="ARBA" id="ARBA00022441"/>
    </source>
</evidence>
<keyword evidence="1" id="KW-0880">Kelch repeat</keyword>
<dbReference type="Gene3D" id="1.25.40.420">
    <property type="match status" value="1"/>
</dbReference>
<keyword evidence="5" id="KW-1185">Reference proteome</keyword>
<dbReference type="SMART" id="SM00225">
    <property type="entry name" value="BTB"/>
    <property type="match status" value="1"/>
</dbReference>
<reference evidence="4" key="1">
    <citation type="submission" date="2025-08" db="UniProtKB">
        <authorList>
            <consortium name="Ensembl"/>
        </authorList>
    </citation>
    <scope>IDENTIFICATION</scope>
</reference>
<dbReference type="InterPro" id="IPR011705">
    <property type="entry name" value="BACK"/>
</dbReference>
<dbReference type="GeneTree" id="ENSGT00940000158824"/>
<dbReference type="Pfam" id="PF07707">
    <property type="entry name" value="BACK"/>
    <property type="match status" value="1"/>
</dbReference>
<sequence length="602" mass="67464">METNSNGDLRISNCSYRTCGLPFYLFFYARQVSGVSSGDKKSAGLKLASRLRWGQTLINQLTPWDTDELPDKQHRDSQPSGNESYIHTVLPSPPHLRPCPATLLQPQRDSTVGVISSIQTAIHLQHPLMTARFQWMLQSTQQLPSMSLSFSVSLCTPSAQPAVAPTARANQVFHPNLNNGHLTSHHGLIQPPTLFLTNGQAAAGGQAVPSAADIQDRPNGMKMLRTVRMGKYKFSDPRHPKGKYRQMLKELKQKRRAKEFTDLKIIVEGKEFEVHQNVLASCSLYFKDLVKRSSGETRSGEVLQLSMSNISAVVLEMLLEFTLLEAANKFQFNTFCKVCVSFLGRSNVIGKCHLRSLTGFVSPQVAVQEEILIVSKEDLVSYLSNDSLNTKAEELVYETVIKWIKQDPDSRVQESELMAITSVNKICHNCWCLPFIHPSYLLNVVDNEELIKSSEACQDLVNEAKRYHMLPHARQEMQTPRTRPRLSAGTHTHTHTHTYAHTLTQTGMNLCTSSLSCGGVMVADVWCYMSLLDNWNLVSWMTLARCRHNSLSHNKQQTPSTAPSWCLKILHRVTDMIGRFARCNSLSGSLKPALGQVKSMQT</sequence>
<dbReference type="PANTHER" id="PTHR24412">
    <property type="entry name" value="KELCH PROTEIN"/>
    <property type="match status" value="1"/>
</dbReference>